<evidence type="ECO:0000256" key="9">
    <source>
        <dbReference type="ARBA" id="ARBA00023167"/>
    </source>
</evidence>
<gene>
    <name evidence="13" type="primary">metF</name>
    <name evidence="13" type="ORF">CLMAG_48120</name>
</gene>
<dbReference type="NCBIfam" id="TIGR00676">
    <property type="entry name" value="fadh2"/>
    <property type="match status" value="1"/>
</dbReference>
<keyword evidence="8" id="KW-0520">NAD</keyword>
<organism evidence="13 14">
    <name type="scientific">Clostridium magnum DSM 2767</name>
    <dbReference type="NCBI Taxonomy" id="1121326"/>
    <lineage>
        <taxon>Bacteria</taxon>
        <taxon>Bacillati</taxon>
        <taxon>Bacillota</taxon>
        <taxon>Clostridia</taxon>
        <taxon>Eubacteriales</taxon>
        <taxon>Clostridiaceae</taxon>
        <taxon>Clostridium</taxon>
    </lineage>
</organism>
<evidence type="ECO:0000256" key="2">
    <source>
        <dbReference type="ARBA" id="ARBA00004777"/>
    </source>
</evidence>
<evidence type="ECO:0000256" key="7">
    <source>
        <dbReference type="ARBA" id="ARBA00023002"/>
    </source>
</evidence>
<dbReference type="PANTHER" id="PTHR45754">
    <property type="entry name" value="METHYLENETETRAHYDROFOLATE REDUCTASE"/>
    <property type="match status" value="1"/>
</dbReference>
<dbReference type="OrthoDB" id="9812555at2"/>
<keyword evidence="9" id="KW-0486">Methionine biosynthesis</keyword>
<evidence type="ECO:0000256" key="12">
    <source>
        <dbReference type="RuleBase" id="RU003862"/>
    </source>
</evidence>
<name>A0A161YHQ6_9CLOT</name>
<keyword evidence="7 12" id="KW-0560">Oxidoreductase</keyword>
<evidence type="ECO:0000256" key="10">
    <source>
        <dbReference type="ARBA" id="ARBA00034478"/>
    </source>
</evidence>
<comment type="cofactor">
    <cofactor evidence="1 12">
        <name>FAD</name>
        <dbReference type="ChEBI" id="CHEBI:57692"/>
    </cofactor>
</comment>
<dbReference type="SUPFAM" id="SSF51730">
    <property type="entry name" value="FAD-linked oxidoreductase"/>
    <property type="match status" value="1"/>
</dbReference>
<dbReference type="EC" id="1.5.1.54" evidence="12"/>
<evidence type="ECO:0000313" key="14">
    <source>
        <dbReference type="Proteomes" id="UP000076603"/>
    </source>
</evidence>
<dbReference type="PANTHER" id="PTHR45754:SF3">
    <property type="entry name" value="METHYLENETETRAHYDROFOLATE REDUCTASE (NADPH)"/>
    <property type="match status" value="1"/>
</dbReference>
<dbReference type="PATRIC" id="fig|1121326.3.peg.4872"/>
<sequence>MFIKDIISSKKLSISFEVFPPKNDMPLDGVYKTIGELAELNPDFISVTYGAGGSSKGRTIEIASTIKNKYGIEAVAHLTCATSTKEEINNILSELKDNGIENILALRGDIPDGFKISDNLNYKYAKDLIGEISERKKFSISAAAYPEGHTECSSLEDDIRHLKEKVDCGAEVLITQLFFDNNKFYEFKEKLYKHNINVPVITGIMPVVNRNIIERIGVLSGAFIPQKLKNIIDKYENSPEALVDAVIAYSTEQISDLIVNGVDGVHIYAMNKSAVAKRIMKNIKEIRKAINS</sequence>
<keyword evidence="4" id="KW-0028">Amino-acid biosynthesis</keyword>
<evidence type="ECO:0000313" key="13">
    <source>
        <dbReference type="EMBL" id="KZL89802.1"/>
    </source>
</evidence>
<dbReference type="GO" id="GO:0005829">
    <property type="term" value="C:cytosol"/>
    <property type="evidence" value="ECO:0007669"/>
    <property type="project" value="InterPro"/>
</dbReference>
<dbReference type="InterPro" id="IPR029041">
    <property type="entry name" value="FAD-linked_oxidoreductase-like"/>
</dbReference>
<evidence type="ECO:0000256" key="1">
    <source>
        <dbReference type="ARBA" id="ARBA00001974"/>
    </source>
</evidence>
<evidence type="ECO:0000256" key="6">
    <source>
        <dbReference type="ARBA" id="ARBA00022827"/>
    </source>
</evidence>
<comment type="catalytic activity">
    <reaction evidence="11">
        <text>(6S)-5-methyl-5,6,7,8-tetrahydrofolate + NAD(+) = (6R)-5,10-methylene-5,6,7,8-tetrahydrofolate + NADH + H(+)</text>
        <dbReference type="Rhea" id="RHEA:19821"/>
        <dbReference type="ChEBI" id="CHEBI:15378"/>
        <dbReference type="ChEBI" id="CHEBI:15636"/>
        <dbReference type="ChEBI" id="CHEBI:18608"/>
        <dbReference type="ChEBI" id="CHEBI:57540"/>
        <dbReference type="ChEBI" id="CHEBI:57945"/>
        <dbReference type="EC" id="1.5.1.54"/>
    </reaction>
    <physiologicalReaction direction="right-to-left" evidence="11">
        <dbReference type="Rhea" id="RHEA:19823"/>
    </physiologicalReaction>
</comment>
<dbReference type="UniPathway" id="UPA00193"/>
<dbReference type="EMBL" id="LWAE01000007">
    <property type="protein sequence ID" value="KZL89802.1"/>
    <property type="molecule type" value="Genomic_DNA"/>
</dbReference>
<dbReference type="InterPro" id="IPR003171">
    <property type="entry name" value="Mehydrof_redctse-like"/>
</dbReference>
<dbReference type="Pfam" id="PF02219">
    <property type="entry name" value="MTHFR"/>
    <property type="match status" value="1"/>
</dbReference>
<comment type="caution">
    <text evidence="13">The sequence shown here is derived from an EMBL/GenBank/DDBJ whole genome shotgun (WGS) entry which is preliminary data.</text>
</comment>
<evidence type="ECO:0000256" key="4">
    <source>
        <dbReference type="ARBA" id="ARBA00022605"/>
    </source>
</evidence>
<keyword evidence="5 12" id="KW-0285">Flavoprotein</keyword>
<dbReference type="InterPro" id="IPR004620">
    <property type="entry name" value="MTHF_reductase_bac"/>
</dbReference>
<dbReference type="GO" id="GO:0009086">
    <property type="term" value="P:methionine biosynthetic process"/>
    <property type="evidence" value="ECO:0007669"/>
    <property type="project" value="UniProtKB-KW"/>
</dbReference>
<comment type="similarity">
    <text evidence="3 12">Belongs to the methylenetetrahydrofolate reductase family.</text>
</comment>
<dbReference type="AlphaFoldDB" id="A0A161YHQ6"/>
<dbReference type="CDD" id="cd00537">
    <property type="entry name" value="MTHFR"/>
    <property type="match status" value="1"/>
</dbReference>
<dbReference type="GO" id="GO:0071949">
    <property type="term" value="F:FAD binding"/>
    <property type="evidence" value="ECO:0007669"/>
    <property type="project" value="TreeGrafter"/>
</dbReference>
<dbReference type="Proteomes" id="UP000076603">
    <property type="component" value="Unassembled WGS sequence"/>
</dbReference>
<evidence type="ECO:0000256" key="8">
    <source>
        <dbReference type="ARBA" id="ARBA00023027"/>
    </source>
</evidence>
<evidence type="ECO:0000256" key="5">
    <source>
        <dbReference type="ARBA" id="ARBA00022630"/>
    </source>
</evidence>
<protein>
    <recommendedName>
        <fullName evidence="12">Methylenetetrahydrofolate reductase</fullName>
        <ecNumber evidence="12">1.5.1.54</ecNumber>
    </recommendedName>
</protein>
<dbReference type="Gene3D" id="3.20.20.220">
    <property type="match status" value="1"/>
</dbReference>
<dbReference type="RefSeq" id="WP_066628071.1">
    <property type="nucleotide sequence ID" value="NZ_FQXL01000033.1"/>
</dbReference>
<dbReference type="STRING" id="1121326.CLMAG_48120"/>
<comment type="pathway">
    <text evidence="2 12">One-carbon metabolism; tetrahydrofolate interconversion.</text>
</comment>
<dbReference type="GO" id="GO:0035999">
    <property type="term" value="P:tetrahydrofolate interconversion"/>
    <property type="evidence" value="ECO:0007669"/>
    <property type="project" value="UniProtKB-UniPathway"/>
</dbReference>
<keyword evidence="14" id="KW-1185">Reference proteome</keyword>
<keyword evidence="6 12" id="KW-0274">FAD</keyword>
<proteinExistence type="inferred from homology"/>
<dbReference type="GO" id="GO:0106312">
    <property type="term" value="F:methylenetetrahydrofolate reductase (NADH) activity"/>
    <property type="evidence" value="ECO:0007669"/>
    <property type="project" value="UniProtKB-EC"/>
</dbReference>
<comment type="pathway">
    <text evidence="10">Amino-acid biosynthesis; L-methionine biosynthesis via de novo pathway.</text>
</comment>
<evidence type="ECO:0000256" key="3">
    <source>
        <dbReference type="ARBA" id="ARBA00006743"/>
    </source>
</evidence>
<evidence type="ECO:0000256" key="11">
    <source>
        <dbReference type="ARBA" id="ARBA00048628"/>
    </source>
</evidence>
<reference evidence="13 14" key="1">
    <citation type="submission" date="2016-04" db="EMBL/GenBank/DDBJ databases">
        <title>Genome sequence of Clostridium magnum DSM 2767.</title>
        <authorList>
            <person name="Poehlein A."/>
            <person name="Uhlig R."/>
            <person name="Fischer R."/>
            <person name="Bahl H."/>
            <person name="Daniel R."/>
        </authorList>
    </citation>
    <scope>NUCLEOTIDE SEQUENCE [LARGE SCALE GENOMIC DNA]</scope>
    <source>
        <strain evidence="13 14">DSM 2767</strain>
    </source>
</reference>
<accession>A0A161YHQ6</accession>